<feature type="compositionally biased region" description="Polar residues" evidence="1">
    <location>
        <begin position="32"/>
        <end position="44"/>
    </location>
</feature>
<evidence type="ECO:0000313" key="3">
    <source>
        <dbReference type="Proteomes" id="UP000249390"/>
    </source>
</evidence>
<dbReference type="EMBL" id="NQVE01000215">
    <property type="protein sequence ID" value="RAL37826.1"/>
    <property type="molecule type" value="Genomic_DNA"/>
</dbReference>
<proteinExistence type="predicted"/>
<feature type="region of interest" description="Disordered" evidence="1">
    <location>
        <begin position="106"/>
        <end position="131"/>
    </location>
</feature>
<feature type="region of interest" description="Disordered" evidence="1">
    <location>
        <begin position="210"/>
        <end position="258"/>
    </location>
</feature>
<comment type="caution">
    <text evidence="2">The sequence shown here is derived from an EMBL/GenBank/DDBJ whole genome shotgun (WGS) entry which is preliminary data.</text>
</comment>
<gene>
    <name evidence="2" type="ORF">DM860_000520</name>
</gene>
<feature type="compositionally biased region" description="Basic residues" evidence="1">
    <location>
        <begin position="399"/>
        <end position="412"/>
    </location>
</feature>
<feature type="compositionally biased region" description="Low complexity" evidence="1">
    <location>
        <begin position="210"/>
        <end position="223"/>
    </location>
</feature>
<dbReference type="PANTHER" id="PTHR31722">
    <property type="entry name" value="OS06G0675200 PROTEIN"/>
    <property type="match status" value="1"/>
</dbReference>
<name>A0A328CXH5_9ASTE</name>
<feature type="region of interest" description="Disordered" evidence="1">
    <location>
        <begin position="151"/>
        <end position="194"/>
    </location>
</feature>
<feature type="compositionally biased region" description="Polar residues" evidence="1">
    <location>
        <begin position="160"/>
        <end position="169"/>
    </location>
</feature>
<keyword evidence="3" id="KW-1185">Reference proteome</keyword>
<feature type="region of interest" description="Disordered" evidence="1">
    <location>
        <begin position="378"/>
        <end position="412"/>
    </location>
</feature>
<reference evidence="2 3" key="1">
    <citation type="submission" date="2018-06" db="EMBL/GenBank/DDBJ databases">
        <title>The Genome of Cuscuta australis (Dodder) Provides Insight into the Evolution of Plant Parasitism.</title>
        <authorList>
            <person name="Liu H."/>
        </authorList>
    </citation>
    <scope>NUCLEOTIDE SEQUENCE [LARGE SCALE GENOMIC DNA]</scope>
    <source>
        <strain evidence="3">cv. Yunnan</strain>
        <tissue evidence="2">Vines</tissue>
    </source>
</reference>
<organism evidence="2 3">
    <name type="scientific">Cuscuta australis</name>
    <dbReference type="NCBI Taxonomy" id="267555"/>
    <lineage>
        <taxon>Eukaryota</taxon>
        <taxon>Viridiplantae</taxon>
        <taxon>Streptophyta</taxon>
        <taxon>Embryophyta</taxon>
        <taxon>Tracheophyta</taxon>
        <taxon>Spermatophyta</taxon>
        <taxon>Magnoliopsida</taxon>
        <taxon>eudicotyledons</taxon>
        <taxon>Gunneridae</taxon>
        <taxon>Pentapetalae</taxon>
        <taxon>asterids</taxon>
        <taxon>lamiids</taxon>
        <taxon>Solanales</taxon>
        <taxon>Convolvulaceae</taxon>
        <taxon>Cuscuteae</taxon>
        <taxon>Cuscuta</taxon>
        <taxon>Cuscuta subgen. Grammica</taxon>
        <taxon>Cuscuta sect. Cleistogrammica</taxon>
    </lineage>
</organism>
<protein>
    <submittedName>
        <fullName evidence="2">Uncharacterized protein</fullName>
    </submittedName>
</protein>
<dbReference type="Proteomes" id="UP000249390">
    <property type="component" value="Unassembled WGS sequence"/>
</dbReference>
<feature type="region of interest" description="Disordered" evidence="1">
    <location>
        <begin position="1"/>
        <end position="52"/>
    </location>
</feature>
<feature type="region of interest" description="Disordered" evidence="1">
    <location>
        <begin position="313"/>
        <end position="332"/>
    </location>
</feature>
<dbReference type="PANTHER" id="PTHR31722:SF0">
    <property type="entry name" value="OS06G0675200 PROTEIN"/>
    <property type="match status" value="1"/>
</dbReference>
<sequence>MASARVNHAGMSPGSLLDCPPSKYKPRGVGSRQASYGTDNNSGEDNSEESDLDVLGKDTGAFEFRIGRNSDAILPADELFSDGKLLPLRVPTIGCAAASIPEQPCLQVRSPPGTPELKTRNDNSAGFLKSPRRSSRWKELLGFKKLNQTRINAEEDKTKTTPSLPLNRSNIRRESVKNFLRRRNSKSPAETSIEDKSVSFPLLTKDYDSESASIPSRISSSSSGGDENEDLAPRLSLDSQKPAGHSRNRAQTVNNRRKVRFVVRRGTSTPSKIPSGAAAASAGRRAFDASAIGGFSPDSPRMNPSGKVIFHGGLERSSSSPGSFLNEPPRNRHRGVTMMRSYSANVPVTPILNVPVCSSLRGSSKTAGAFGFPLFSSSPKKEAAAGRSGGWNKNCPGNSRHHNTTAVKTKRQ</sequence>
<dbReference type="AlphaFoldDB" id="A0A328CXH5"/>
<accession>A0A328CXH5</accession>
<evidence type="ECO:0000256" key="1">
    <source>
        <dbReference type="SAM" id="MobiDB-lite"/>
    </source>
</evidence>
<evidence type="ECO:0000313" key="2">
    <source>
        <dbReference type="EMBL" id="RAL37826.1"/>
    </source>
</evidence>